<dbReference type="EMBL" id="CM055092">
    <property type="protein sequence ID" value="KAJ7568876.1"/>
    <property type="molecule type" value="Genomic_DNA"/>
</dbReference>
<evidence type="ECO:0000313" key="2">
    <source>
        <dbReference type="Proteomes" id="UP001162992"/>
    </source>
</evidence>
<evidence type="ECO:0000313" key="1">
    <source>
        <dbReference type="EMBL" id="KAJ7568876.1"/>
    </source>
</evidence>
<reference evidence="2" key="1">
    <citation type="journal article" date="2024" name="Proc. Natl. Acad. Sci. U.S.A.">
        <title>Extraordinary preservation of gene collinearity over three hundred million years revealed in homosporous lycophytes.</title>
        <authorList>
            <person name="Li C."/>
            <person name="Wickell D."/>
            <person name="Kuo L.Y."/>
            <person name="Chen X."/>
            <person name="Nie B."/>
            <person name="Liao X."/>
            <person name="Peng D."/>
            <person name="Ji J."/>
            <person name="Jenkins J."/>
            <person name="Williams M."/>
            <person name="Shu S."/>
            <person name="Plott C."/>
            <person name="Barry K."/>
            <person name="Rajasekar S."/>
            <person name="Grimwood J."/>
            <person name="Han X."/>
            <person name="Sun S."/>
            <person name="Hou Z."/>
            <person name="He W."/>
            <person name="Dai G."/>
            <person name="Sun C."/>
            <person name="Schmutz J."/>
            <person name="Leebens-Mack J.H."/>
            <person name="Li F.W."/>
            <person name="Wang L."/>
        </authorList>
    </citation>
    <scope>NUCLEOTIDE SEQUENCE [LARGE SCALE GENOMIC DNA]</scope>
    <source>
        <strain evidence="2">cv. PW_Plant_1</strain>
    </source>
</reference>
<proteinExistence type="predicted"/>
<comment type="caution">
    <text evidence="1">The sequence shown here is derived from an EMBL/GenBank/DDBJ whole genome shotgun (WGS) entry which is preliminary data.</text>
</comment>
<gene>
    <name evidence="1" type="ORF">O6H91_01G051400</name>
</gene>
<sequence>MALKLKPRPSPTGGSKLHVLSALLLFQVTVVLLLRSPPPWPWKPPAAPRCSSPRVFVYDLPPRFNAGLLGNCSSINPWVSVCPALANDGLGQRLQDPRLSVAPASWFQTDQFTSEVIFHTRMLRHPCRTDDPAMATAFYIPFYAGLDIARFLFVPSSAQQRDGLGKQLMEWLQEQEYWRRYGGRDHFLMIGRITWDFRRTEDEAWGSSLIYMEGMRNATRLLIERSPWDDQEMGVPYPTSFHPRSDLDVQRWQQHVGFRERRVLFAFAGGPRKTIRNDFRDLLLQQCVESGGNCSALSCSAGLCDQPGTLMELFQDAIFCLQPRGDSFTRRSAFDAILAGCIPVFFWNQSAYMQYKWHLPADDSSYSVFIPKDAVRNGISIKQVLMALPAERVARMRKTIIGLIPSIIYASPDHQLRIWKDAFDIAIDGVLSRIQSLELDPGPHFVLSSQAVASIGSIAK</sequence>
<name>A0ACC2ER46_DIPCM</name>
<accession>A0ACC2ER46</accession>
<dbReference type="Proteomes" id="UP001162992">
    <property type="component" value="Chromosome 1"/>
</dbReference>
<protein>
    <submittedName>
        <fullName evidence="1">Uncharacterized protein</fullName>
    </submittedName>
</protein>
<keyword evidence="2" id="KW-1185">Reference proteome</keyword>
<organism evidence="1 2">
    <name type="scientific">Diphasiastrum complanatum</name>
    <name type="common">Issler's clubmoss</name>
    <name type="synonym">Lycopodium complanatum</name>
    <dbReference type="NCBI Taxonomy" id="34168"/>
    <lineage>
        <taxon>Eukaryota</taxon>
        <taxon>Viridiplantae</taxon>
        <taxon>Streptophyta</taxon>
        <taxon>Embryophyta</taxon>
        <taxon>Tracheophyta</taxon>
        <taxon>Lycopodiopsida</taxon>
        <taxon>Lycopodiales</taxon>
        <taxon>Lycopodiaceae</taxon>
        <taxon>Lycopodioideae</taxon>
        <taxon>Diphasiastrum</taxon>
    </lineage>
</organism>